<sequence>MATTTLGLEVEPVVRWPRRMTPGTTYLVEADLRLAGDGGWPYEEEEFSFTFLLDGGPGIAVEAIGESTLVLHRFGGTYGPVRFAAVAGEHAGPGALWLSLLTPRGIIARTDELKVTVAPPARQDEPEETSVLPDLTRQVPDRTPARPGAAHFLTVQLQPSGVDDDGYLVTVWAQEQGDHPVPLRMDDQATPLRDIPASLAEPFNEFRGRVNGSEMMIEFILPNRMLDLPVERWTIGAEPLGSVAPVVVRSYERIHSSDAALHDRWRRHWERLHSPQAAVAAFVVQPQFEWHDQSNADLLTLEFTPRSFAPMVDAGLPAIVWRRAGDTRSSEENPFVSTFHSRDLPRLPQLVHEWRRSAQERGQEVGFGLLWDDPGRFPGGFPALRAPL</sequence>
<feature type="domain" description="vWA-MoxR associated protein C-terminal" evidence="1">
    <location>
        <begin position="165"/>
        <end position="374"/>
    </location>
</feature>
<dbReference type="InterPro" id="IPR045450">
    <property type="entry name" value="VMAP_C"/>
</dbReference>
<gene>
    <name evidence="2" type="ORF">GCM10009727_72920</name>
</gene>
<evidence type="ECO:0000313" key="2">
    <source>
        <dbReference type="EMBL" id="GAA2160138.1"/>
    </source>
</evidence>
<dbReference type="Proteomes" id="UP001501020">
    <property type="component" value="Unassembled WGS sequence"/>
</dbReference>
<dbReference type="EMBL" id="BAAAMR010000089">
    <property type="protein sequence ID" value="GAA2160138.1"/>
    <property type="molecule type" value="Genomic_DNA"/>
</dbReference>
<proteinExistence type="predicted"/>
<evidence type="ECO:0000259" key="1">
    <source>
        <dbReference type="Pfam" id="PF20028"/>
    </source>
</evidence>
<evidence type="ECO:0000313" key="3">
    <source>
        <dbReference type="Proteomes" id="UP001501020"/>
    </source>
</evidence>
<comment type="caution">
    <text evidence="2">The sequence shown here is derived from an EMBL/GenBank/DDBJ whole genome shotgun (WGS) entry which is preliminary data.</text>
</comment>
<dbReference type="Pfam" id="PF20028">
    <property type="entry name" value="VMAP-C"/>
    <property type="match status" value="1"/>
</dbReference>
<accession>A0ABN3ACD9</accession>
<reference evidence="2 3" key="1">
    <citation type="journal article" date="2019" name="Int. J. Syst. Evol. Microbiol.">
        <title>The Global Catalogue of Microorganisms (GCM) 10K type strain sequencing project: providing services to taxonomists for standard genome sequencing and annotation.</title>
        <authorList>
            <consortium name="The Broad Institute Genomics Platform"/>
            <consortium name="The Broad Institute Genome Sequencing Center for Infectious Disease"/>
            <person name="Wu L."/>
            <person name="Ma J."/>
        </authorList>
    </citation>
    <scope>NUCLEOTIDE SEQUENCE [LARGE SCALE GENOMIC DNA]</scope>
    <source>
        <strain evidence="2 3">JCM 13850</strain>
    </source>
</reference>
<protein>
    <recommendedName>
        <fullName evidence="1">vWA-MoxR associated protein C-terminal domain-containing protein</fullName>
    </recommendedName>
</protein>
<dbReference type="RefSeq" id="WP_344278206.1">
    <property type="nucleotide sequence ID" value="NZ_BAAAMR010000089.1"/>
</dbReference>
<name>A0ABN3ACD9_9ACTN</name>
<organism evidence="2 3">
    <name type="scientific">Actinomadura napierensis</name>
    <dbReference type="NCBI Taxonomy" id="267854"/>
    <lineage>
        <taxon>Bacteria</taxon>
        <taxon>Bacillati</taxon>
        <taxon>Actinomycetota</taxon>
        <taxon>Actinomycetes</taxon>
        <taxon>Streptosporangiales</taxon>
        <taxon>Thermomonosporaceae</taxon>
        <taxon>Actinomadura</taxon>
    </lineage>
</organism>
<keyword evidence="3" id="KW-1185">Reference proteome</keyword>